<evidence type="ECO:0000313" key="4">
    <source>
        <dbReference type="Proteomes" id="UP000635983"/>
    </source>
</evidence>
<organism evidence="3 4">
    <name type="scientific">Pseudomonas matsuisoli</name>
    <dbReference type="NCBI Taxonomy" id="1515666"/>
    <lineage>
        <taxon>Bacteria</taxon>
        <taxon>Pseudomonadati</taxon>
        <taxon>Pseudomonadota</taxon>
        <taxon>Gammaproteobacteria</taxon>
        <taxon>Pseudomonadales</taxon>
        <taxon>Pseudomonadaceae</taxon>
        <taxon>Pseudomonas</taxon>
    </lineage>
</organism>
<keyword evidence="4" id="KW-1185">Reference proteome</keyword>
<dbReference type="Proteomes" id="UP000635983">
    <property type="component" value="Unassembled WGS sequence"/>
</dbReference>
<dbReference type="Pfam" id="PF13511">
    <property type="entry name" value="DUF4124"/>
    <property type="match status" value="1"/>
</dbReference>
<gene>
    <name evidence="3" type="ORF">GCM10009304_32800</name>
</gene>
<sequence length="205" mass="21928">MTRLIVALALLVTSALATAEVYSYVDKEGNRVFTDRPTAGNAKAVDIKPGNVLPTPTVPQTAPPSPPAQVRRVFYTSLNIDSPAPEATVRGGGDVTVTVSSEPAILPGHAYRVLLDGSPAGQPNAVASIALTNIDRGTHQLAVEIINQAGEVMLQSKAQPLFVHRTSLSQKRRIHPCQKDDYGVRPECPLADKPPEPRKRILGVF</sequence>
<feature type="domain" description="DUF4124" evidence="2">
    <location>
        <begin position="8"/>
        <end position="60"/>
    </location>
</feature>
<accession>A0A917V089</accession>
<feature type="signal peptide" evidence="1">
    <location>
        <begin position="1"/>
        <end position="19"/>
    </location>
</feature>
<evidence type="ECO:0000313" key="3">
    <source>
        <dbReference type="EMBL" id="GGK04212.1"/>
    </source>
</evidence>
<keyword evidence="1" id="KW-0732">Signal</keyword>
<name>A0A917V089_9PSED</name>
<reference evidence="3" key="2">
    <citation type="submission" date="2020-09" db="EMBL/GenBank/DDBJ databases">
        <authorList>
            <person name="Sun Q."/>
            <person name="Ohkuma M."/>
        </authorList>
    </citation>
    <scope>NUCLEOTIDE SEQUENCE</scope>
    <source>
        <strain evidence="3">JCM 30078</strain>
    </source>
</reference>
<protein>
    <submittedName>
        <fullName evidence="3">Penicillin-binding protein</fullName>
    </submittedName>
</protein>
<dbReference type="InterPro" id="IPR025392">
    <property type="entry name" value="DUF4124"/>
</dbReference>
<proteinExistence type="predicted"/>
<feature type="chain" id="PRO_5038056195" evidence="1">
    <location>
        <begin position="20"/>
        <end position="205"/>
    </location>
</feature>
<evidence type="ECO:0000259" key="2">
    <source>
        <dbReference type="Pfam" id="PF13511"/>
    </source>
</evidence>
<evidence type="ECO:0000256" key="1">
    <source>
        <dbReference type="SAM" id="SignalP"/>
    </source>
</evidence>
<dbReference type="AlphaFoldDB" id="A0A917V089"/>
<dbReference type="RefSeq" id="WP_188984575.1">
    <property type="nucleotide sequence ID" value="NZ_BMPO01000008.1"/>
</dbReference>
<dbReference type="EMBL" id="BMPO01000008">
    <property type="protein sequence ID" value="GGK04212.1"/>
    <property type="molecule type" value="Genomic_DNA"/>
</dbReference>
<reference evidence="3" key="1">
    <citation type="journal article" date="2014" name="Int. J. Syst. Evol. Microbiol.">
        <title>Complete genome sequence of Corynebacterium casei LMG S-19264T (=DSM 44701T), isolated from a smear-ripened cheese.</title>
        <authorList>
            <consortium name="US DOE Joint Genome Institute (JGI-PGF)"/>
            <person name="Walter F."/>
            <person name="Albersmeier A."/>
            <person name="Kalinowski J."/>
            <person name="Ruckert C."/>
        </authorList>
    </citation>
    <scope>NUCLEOTIDE SEQUENCE</scope>
    <source>
        <strain evidence="3">JCM 30078</strain>
    </source>
</reference>
<comment type="caution">
    <text evidence="3">The sequence shown here is derived from an EMBL/GenBank/DDBJ whole genome shotgun (WGS) entry which is preliminary data.</text>
</comment>